<dbReference type="AlphaFoldDB" id="A0A0W0ZT55"/>
<evidence type="ECO:0000313" key="3">
    <source>
        <dbReference type="EMBL" id="KTD72244.1"/>
    </source>
</evidence>
<accession>A0A0W0ZT55</accession>
<feature type="domain" description="Glycosyl transferase family 1" evidence="1">
    <location>
        <begin position="189"/>
        <end position="350"/>
    </location>
</feature>
<protein>
    <submittedName>
        <fullName evidence="3">Glycosyl transferase, group 1</fullName>
    </submittedName>
</protein>
<dbReference type="Pfam" id="PF00534">
    <property type="entry name" value="Glycos_transf_1"/>
    <property type="match status" value="1"/>
</dbReference>
<dbReference type="EMBL" id="LNZA01000001">
    <property type="protein sequence ID" value="KTD72244.1"/>
    <property type="molecule type" value="Genomic_DNA"/>
</dbReference>
<gene>
    <name evidence="3" type="ORF">Ltuc_0091</name>
</gene>
<keyword evidence="4" id="KW-1185">Reference proteome</keyword>
<organism evidence="3 4">
    <name type="scientific">Legionella tucsonensis</name>
    <dbReference type="NCBI Taxonomy" id="40335"/>
    <lineage>
        <taxon>Bacteria</taxon>
        <taxon>Pseudomonadati</taxon>
        <taxon>Pseudomonadota</taxon>
        <taxon>Gammaproteobacteria</taxon>
        <taxon>Legionellales</taxon>
        <taxon>Legionellaceae</taxon>
        <taxon>Legionella</taxon>
    </lineage>
</organism>
<reference evidence="3 4" key="1">
    <citation type="submission" date="2015-11" db="EMBL/GenBank/DDBJ databases">
        <title>Genomic analysis of 38 Legionella species identifies large and diverse effector repertoires.</title>
        <authorList>
            <person name="Burstein D."/>
            <person name="Amaro F."/>
            <person name="Zusman T."/>
            <person name="Lifshitz Z."/>
            <person name="Cohen O."/>
            <person name="Gilbert J.A."/>
            <person name="Pupko T."/>
            <person name="Shuman H.A."/>
            <person name="Segal G."/>
        </authorList>
    </citation>
    <scope>NUCLEOTIDE SEQUENCE [LARGE SCALE GENOMIC DNA]</scope>
    <source>
        <strain evidence="3 4">ATCC 49180</strain>
    </source>
</reference>
<dbReference type="GO" id="GO:1901135">
    <property type="term" value="P:carbohydrate derivative metabolic process"/>
    <property type="evidence" value="ECO:0007669"/>
    <property type="project" value="UniProtKB-ARBA"/>
</dbReference>
<keyword evidence="3" id="KW-0808">Transferase</keyword>
<dbReference type="PANTHER" id="PTHR12526:SF638">
    <property type="entry name" value="SPORE COAT PROTEIN SA"/>
    <property type="match status" value="1"/>
</dbReference>
<dbReference type="CDD" id="cd03808">
    <property type="entry name" value="GT4_CapM-like"/>
    <property type="match status" value="1"/>
</dbReference>
<proteinExistence type="predicted"/>
<sequence length="374" mass="41994">MYSKRLLFVINDLLFFISHRLPLAIAAKERGFEVHIATPQEKTPSEIKGIGFIFHTIPLSRKGKNLFREVKSIFAIYRLMRTVKPDLVHLVTIKPVLYGGLVARLLRIPSVVVAISGLGSQYISSNLTTKLRRKVMNQLYRLALKHPNLKIIFQNPDDRQMLLQMGAFSLSQTVLIRGSGVDLSLYQATPEKNGEIVVAMISRLLKDKGVIEYVAAAKMLRSQGVNARFMLIGEIDYGNPTCIDKDLLKTWHGEGYVELFGFRKDIPQLMQQTNIIVLPSYREGLPKVLLEAAASGRAVVTTNVPGCRDAIEPNQTGLLVPVKDVKALASAIERLIDDSDYRQQLGKEGRLLAEREFSIEHVVAAHMDIYYELI</sequence>
<dbReference type="InterPro" id="IPR001296">
    <property type="entry name" value="Glyco_trans_1"/>
</dbReference>
<name>A0A0W0ZT55_9GAMM</name>
<evidence type="ECO:0000313" key="4">
    <source>
        <dbReference type="Proteomes" id="UP000054693"/>
    </source>
</evidence>
<dbReference type="Proteomes" id="UP000054693">
    <property type="component" value="Unassembled WGS sequence"/>
</dbReference>
<dbReference type="GO" id="GO:0016757">
    <property type="term" value="F:glycosyltransferase activity"/>
    <property type="evidence" value="ECO:0007669"/>
    <property type="project" value="InterPro"/>
</dbReference>
<evidence type="ECO:0000259" key="1">
    <source>
        <dbReference type="Pfam" id="PF00534"/>
    </source>
</evidence>
<dbReference type="PANTHER" id="PTHR12526">
    <property type="entry name" value="GLYCOSYLTRANSFERASE"/>
    <property type="match status" value="1"/>
</dbReference>
<dbReference type="OrthoDB" id="9775208at2"/>
<dbReference type="Pfam" id="PF13477">
    <property type="entry name" value="Glyco_trans_4_2"/>
    <property type="match status" value="1"/>
</dbReference>
<dbReference type="Gene3D" id="3.40.50.2000">
    <property type="entry name" value="Glycogen Phosphorylase B"/>
    <property type="match status" value="2"/>
</dbReference>
<dbReference type="STRING" id="40335.Ltuc_0091"/>
<comment type="caution">
    <text evidence="3">The sequence shown here is derived from an EMBL/GenBank/DDBJ whole genome shotgun (WGS) entry which is preliminary data.</text>
</comment>
<dbReference type="InterPro" id="IPR028098">
    <property type="entry name" value="Glyco_trans_4-like_N"/>
</dbReference>
<dbReference type="SUPFAM" id="SSF53756">
    <property type="entry name" value="UDP-Glycosyltransferase/glycogen phosphorylase"/>
    <property type="match status" value="1"/>
</dbReference>
<feature type="domain" description="Glycosyltransferase subfamily 4-like N-terminal" evidence="2">
    <location>
        <begin position="19"/>
        <end position="155"/>
    </location>
</feature>
<evidence type="ECO:0000259" key="2">
    <source>
        <dbReference type="Pfam" id="PF13477"/>
    </source>
</evidence>
<dbReference type="PATRIC" id="fig|40335.7.peg.94"/>
<dbReference type="RefSeq" id="WP_058519405.1">
    <property type="nucleotide sequence ID" value="NZ_CAAAIP010000005.1"/>
</dbReference>